<dbReference type="GO" id="GO:0000978">
    <property type="term" value="F:RNA polymerase II cis-regulatory region sequence-specific DNA binding"/>
    <property type="evidence" value="ECO:0007669"/>
    <property type="project" value="TreeGrafter"/>
</dbReference>
<feature type="domain" description="C2H2-type" evidence="11">
    <location>
        <begin position="485"/>
        <end position="513"/>
    </location>
</feature>
<dbReference type="Pfam" id="PF00096">
    <property type="entry name" value="zf-C2H2"/>
    <property type="match status" value="1"/>
</dbReference>
<keyword evidence="4 9" id="KW-0863">Zinc-finger</keyword>
<evidence type="ECO:0000256" key="6">
    <source>
        <dbReference type="ARBA" id="ARBA00023015"/>
    </source>
</evidence>
<keyword evidence="13" id="KW-1185">Reference proteome</keyword>
<dbReference type="PROSITE" id="PS00028">
    <property type="entry name" value="ZINC_FINGER_C2H2_1"/>
    <property type="match status" value="3"/>
</dbReference>
<feature type="domain" description="C2H2-type" evidence="11">
    <location>
        <begin position="340"/>
        <end position="367"/>
    </location>
</feature>
<accession>A0A3B3Q496</accession>
<dbReference type="OrthoDB" id="8953942at2759"/>
<dbReference type="AlphaFoldDB" id="A0A3B3Q496"/>
<dbReference type="PANTHER" id="PTHR15065:SF4">
    <property type="entry name" value="LD18634P"/>
    <property type="match status" value="1"/>
</dbReference>
<dbReference type="SMART" id="SM00355">
    <property type="entry name" value="ZnF_C2H2"/>
    <property type="match status" value="4"/>
</dbReference>
<keyword evidence="6" id="KW-0805">Transcription regulation</keyword>
<evidence type="ECO:0000256" key="4">
    <source>
        <dbReference type="ARBA" id="ARBA00022771"/>
    </source>
</evidence>
<dbReference type="GeneTree" id="ENSGT00940000162552"/>
<dbReference type="Ensembl" id="ENSPKIT00000024577.1">
    <property type="protein sequence ID" value="ENSPKIP00000000679.1"/>
    <property type="gene ID" value="ENSPKIG00000019257.1"/>
</dbReference>
<feature type="region of interest" description="Disordered" evidence="10">
    <location>
        <begin position="440"/>
        <end position="460"/>
    </location>
</feature>
<keyword evidence="8" id="KW-0539">Nucleus</keyword>
<organism evidence="12 13">
    <name type="scientific">Paramormyrops kingsleyae</name>
    <dbReference type="NCBI Taxonomy" id="1676925"/>
    <lineage>
        <taxon>Eukaryota</taxon>
        <taxon>Metazoa</taxon>
        <taxon>Chordata</taxon>
        <taxon>Craniata</taxon>
        <taxon>Vertebrata</taxon>
        <taxon>Euteleostomi</taxon>
        <taxon>Actinopterygii</taxon>
        <taxon>Neopterygii</taxon>
        <taxon>Teleostei</taxon>
        <taxon>Osteoglossocephala</taxon>
        <taxon>Osteoglossomorpha</taxon>
        <taxon>Osteoglossiformes</taxon>
        <taxon>Mormyridae</taxon>
        <taxon>Paramormyrops</taxon>
    </lineage>
</organism>
<dbReference type="GeneID" id="111859830"/>
<dbReference type="KEGG" id="pki:111859830"/>
<dbReference type="STRING" id="1676925.ENSPKIP00000000679"/>
<dbReference type="GO" id="GO:0001227">
    <property type="term" value="F:DNA-binding transcription repressor activity, RNA polymerase II-specific"/>
    <property type="evidence" value="ECO:0007669"/>
    <property type="project" value="TreeGrafter"/>
</dbReference>
<dbReference type="PANTHER" id="PTHR15065">
    <property type="entry name" value="INSULINOMA-ASSOCIATED 1"/>
    <property type="match status" value="1"/>
</dbReference>
<dbReference type="RefSeq" id="XP_023698607.1">
    <property type="nucleotide sequence ID" value="XM_023842839.2"/>
</dbReference>
<keyword evidence="7" id="KW-0804">Transcription</keyword>
<feature type="compositionally biased region" description="Basic residues" evidence="10">
    <location>
        <begin position="258"/>
        <end position="267"/>
    </location>
</feature>
<dbReference type="GO" id="GO:0017053">
    <property type="term" value="C:transcription repressor complex"/>
    <property type="evidence" value="ECO:0007669"/>
    <property type="project" value="TreeGrafter"/>
</dbReference>
<dbReference type="Gene3D" id="3.30.160.60">
    <property type="entry name" value="Classic Zinc Finger"/>
    <property type="match status" value="2"/>
</dbReference>
<dbReference type="GO" id="GO:0030182">
    <property type="term" value="P:neuron differentiation"/>
    <property type="evidence" value="ECO:0007669"/>
    <property type="project" value="TreeGrafter"/>
</dbReference>
<dbReference type="FunFam" id="3.30.160.60:FF:001329">
    <property type="entry name" value="INSM transcriptional repressor 1"/>
    <property type="match status" value="1"/>
</dbReference>
<evidence type="ECO:0000256" key="9">
    <source>
        <dbReference type="PROSITE-ProRule" id="PRU00042"/>
    </source>
</evidence>
<keyword evidence="3" id="KW-0677">Repeat</keyword>
<evidence type="ECO:0000313" key="13">
    <source>
        <dbReference type="Proteomes" id="UP000261540"/>
    </source>
</evidence>
<protein>
    <submittedName>
        <fullName evidence="12">Insulinoma-associated protein 1a-like</fullName>
    </submittedName>
</protein>
<comment type="subcellular location">
    <subcellularLocation>
        <location evidence="1">Nucleus</location>
    </subcellularLocation>
</comment>
<dbReference type="InterPro" id="IPR013087">
    <property type="entry name" value="Znf_C2H2_type"/>
</dbReference>
<feature type="domain" description="C2H2-type" evidence="11">
    <location>
        <begin position="414"/>
        <end position="441"/>
    </location>
</feature>
<dbReference type="GO" id="GO:0008270">
    <property type="term" value="F:zinc ion binding"/>
    <property type="evidence" value="ECO:0007669"/>
    <property type="project" value="UniProtKB-KW"/>
</dbReference>
<evidence type="ECO:0000256" key="2">
    <source>
        <dbReference type="ARBA" id="ARBA00022723"/>
    </source>
</evidence>
<reference evidence="12" key="2">
    <citation type="submission" date="2025-09" db="UniProtKB">
        <authorList>
            <consortium name="Ensembl"/>
        </authorList>
    </citation>
    <scope>IDENTIFICATION</scope>
</reference>
<evidence type="ECO:0000256" key="1">
    <source>
        <dbReference type="ARBA" id="ARBA00004123"/>
    </source>
</evidence>
<name>A0A3B3Q496_9TELE</name>
<dbReference type="InterPro" id="IPR036236">
    <property type="entry name" value="Znf_C2H2_sf"/>
</dbReference>
<dbReference type="Proteomes" id="UP000261540">
    <property type="component" value="Unplaced"/>
</dbReference>
<evidence type="ECO:0000256" key="5">
    <source>
        <dbReference type="ARBA" id="ARBA00022833"/>
    </source>
</evidence>
<evidence type="ECO:0000256" key="3">
    <source>
        <dbReference type="ARBA" id="ARBA00022737"/>
    </source>
</evidence>
<feature type="compositionally biased region" description="Polar residues" evidence="10">
    <location>
        <begin position="380"/>
        <end position="390"/>
    </location>
</feature>
<evidence type="ECO:0000313" key="12">
    <source>
        <dbReference type="Ensembl" id="ENSPKIP00000000679.1"/>
    </source>
</evidence>
<evidence type="ECO:0000256" key="7">
    <source>
        <dbReference type="ARBA" id="ARBA00023163"/>
    </source>
</evidence>
<sequence>MESRRRAGEQKLEKLGVWHGPIYIIIRDHASGSGGVTRGVDICRSAPPRLGVDQVAGPPLLALRLQPSAFPRAHNGSSVPLKRRGISIWNTEVAMPRGFLVKRTKKPGAVSYRVREECVPAQGFLTAVYASGMPCYIDRKHIRTATLPTGCNQVWSIQSRVSLGGMPEAQCPPTLSPNRPVSAAYPQQNTSAEYLDRKLNSSSPVQAESFPEQNFAISGTGVAFPPSLAEMTTKLGNECKEPESIAVKRPAPTNAKAKQTHAKKHKSSSSVHGDKKLSYRDEVTTSPVLGLKIKEMPEEDAKPRSNSPLGEFICQLCKERYADPLTLAQHRCSRIVRVDYRCTECDKVFSCPANLASHRRWHKPKTQPEGSSADSEEMESNLTSVGQDQTIKIRDGRTPSPQVSDSGSEEDLAFSCSLCCKKFRRQAYLRKHLALHNRQATASESAQPIEEKVKSNPQQNCSGELRSLYLGKDAQGSGSAASEVYSCRFCGENFFSSPGLTRHINKCHPAETRHVILLSQTG</sequence>
<proteinExistence type="predicted"/>
<evidence type="ECO:0000256" key="10">
    <source>
        <dbReference type="SAM" id="MobiDB-lite"/>
    </source>
</evidence>
<keyword evidence="2" id="KW-0479">Metal-binding</keyword>
<feature type="region of interest" description="Disordered" evidence="10">
    <location>
        <begin position="247"/>
        <end position="275"/>
    </location>
</feature>
<keyword evidence="5" id="KW-0862">Zinc</keyword>
<dbReference type="SUPFAM" id="SSF57667">
    <property type="entry name" value="beta-beta-alpha zinc fingers"/>
    <property type="match status" value="2"/>
</dbReference>
<dbReference type="Pfam" id="PF12874">
    <property type="entry name" value="zf-met"/>
    <property type="match status" value="1"/>
</dbReference>
<dbReference type="GO" id="GO:0005634">
    <property type="term" value="C:nucleus"/>
    <property type="evidence" value="ECO:0007669"/>
    <property type="project" value="UniProtKB-SubCell"/>
</dbReference>
<feature type="region of interest" description="Disordered" evidence="10">
    <location>
        <begin position="359"/>
        <end position="408"/>
    </location>
</feature>
<reference evidence="12" key="1">
    <citation type="submission" date="2025-08" db="UniProtKB">
        <authorList>
            <consortium name="Ensembl"/>
        </authorList>
    </citation>
    <scope>IDENTIFICATION</scope>
</reference>
<dbReference type="PROSITE" id="PS50157">
    <property type="entry name" value="ZINC_FINGER_C2H2_2"/>
    <property type="match status" value="3"/>
</dbReference>
<evidence type="ECO:0000256" key="8">
    <source>
        <dbReference type="ARBA" id="ARBA00023242"/>
    </source>
</evidence>
<evidence type="ECO:0000259" key="11">
    <source>
        <dbReference type="PROSITE" id="PS50157"/>
    </source>
</evidence>
<dbReference type="InterPro" id="IPR042972">
    <property type="entry name" value="INSM1/2"/>
</dbReference>
<dbReference type="GO" id="GO:0010564">
    <property type="term" value="P:regulation of cell cycle process"/>
    <property type="evidence" value="ECO:0007669"/>
    <property type="project" value="TreeGrafter"/>
</dbReference>